<gene>
    <name evidence="4" type="primary">cyaY</name>
    <name evidence="5" type="ORF">SAMN05660429_01210</name>
</gene>
<dbReference type="GO" id="GO:0008198">
    <property type="term" value="F:ferrous iron binding"/>
    <property type="evidence" value="ECO:0007669"/>
    <property type="project" value="TreeGrafter"/>
</dbReference>
<dbReference type="Gene3D" id="3.30.920.10">
    <property type="entry name" value="Frataxin/CyaY"/>
    <property type="match status" value="1"/>
</dbReference>
<dbReference type="Pfam" id="PF01491">
    <property type="entry name" value="Frataxin_Cyay"/>
    <property type="match status" value="1"/>
</dbReference>
<dbReference type="RefSeq" id="WP_093328499.1">
    <property type="nucleotide sequence ID" value="NZ_AP027363.1"/>
</dbReference>
<dbReference type="PANTHER" id="PTHR16821:SF2">
    <property type="entry name" value="FRATAXIN, MITOCHONDRIAL"/>
    <property type="match status" value="1"/>
</dbReference>
<evidence type="ECO:0000256" key="4">
    <source>
        <dbReference type="HAMAP-Rule" id="MF_00142"/>
    </source>
</evidence>
<dbReference type="GO" id="GO:0005829">
    <property type="term" value="C:cytosol"/>
    <property type="evidence" value="ECO:0007669"/>
    <property type="project" value="TreeGrafter"/>
</dbReference>
<dbReference type="Proteomes" id="UP000199308">
    <property type="component" value="Unassembled WGS sequence"/>
</dbReference>
<dbReference type="InterPro" id="IPR002908">
    <property type="entry name" value="Frataxin/CyaY"/>
</dbReference>
<dbReference type="GO" id="GO:0008199">
    <property type="term" value="F:ferric iron binding"/>
    <property type="evidence" value="ECO:0007669"/>
    <property type="project" value="InterPro"/>
</dbReference>
<dbReference type="PANTHER" id="PTHR16821">
    <property type="entry name" value="FRATAXIN"/>
    <property type="match status" value="1"/>
</dbReference>
<dbReference type="InterPro" id="IPR020895">
    <property type="entry name" value="Frataxin_CS"/>
</dbReference>
<dbReference type="SMART" id="SM01219">
    <property type="entry name" value="Frataxin_Cyay"/>
    <property type="match status" value="1"/>
</dbReference>
<dbReference type="InterPro" id="IPR047584">
    <property type="entry name" value="CyaY"/>
</dbReference>
<reference evidence="5 6" key="1">
    <citation type="submission" date="2016-10" db="EMBL/GenBank/DDBJ databases">
        <authorList>
            <person name="de Groot N.N."/>
        </authorList>
    </citation>
    <scope>NUCLEOTIDE SEQUENCE [LARGE SCALE GENOMIC DNA]</scope>
    <source>
        <strain evidence="5 6">DSM 19706</strain>
    </source>
</reference>
<comment type="function">
    <text evidence="4">Involved in iron-sulfur (Fe-S) cluster assembly. May act as a regulator of Fe-S biogenesis.</text>
</comment>
<dbReference type="PROSITE" id="PS50810">
    <property type="entry name" value="FRATAXIN_2"/>
    <property type="match status" value="1"/>
</dbReference>
<organism evidence="5 6">
    <name type="scientific">Thalassotalea agarivorans</name>
    <name type="common">Thalassomonas agarivorans</name>
    <dbReference type="NCBI Taxonomy" id="349064"/>
    <lineage>
        <taxon>Bacteria</taxon>
        <taxon>Pseudomonadati</taxon>
        <taxon>Pseudomonadota</taxon>
        <taxon>Gammaproteobacteria</taxon>
        <taxon>Alteromonadales</taxon>
        <taxon>Colwelliaceae</taxon>
        <taxon>Thalassotalea</taxon>
    </lineage>
</organism>
<dbReference type="AlphaFoldDB" id="A0A1I0CJK9"/>
<comment type="similarity">
    <text evidence="1 4">Belongs to the frataxin family.</text>
</comment>
<keyword evidence="2 4" id="KW-0479">Metal-binding</keyword>
<evidence type="ECO:0000256" key="1">
    <source>
        <dbReference type="ARBA" id="ARBA00008183"/>
    </source>
</evidence>
<dbReference type="EMBL" id="FOHK01000005">
    <property type="protein sequence ID" value="SET19355.1"/>
    <property type="molecule type" value="Genomic_DNA"/>
</dbReference>
<keyword evidence="3 4" id="KW-0408">Iron</keyword>
<evidence type="ECO:0000256" key="3">
    <source>
        <dbReference type="ARBA" id="ARBA00023004"/>
    </source>
</evidence>
<accession>A0A1I0CJK9</accession>
<dbReference type="GO" id="GO:0016226">
    <property type="term" value="P:iron-sulfur cluster assembly"/>
    <property type="evidence" value="ECO:0007669"/>
    <property type="project" value="UniProtKB-UniRule"/>
</dbReference>
<dbReference type="NCBIfam" id="TIGR03421">
    <property type="entry name" value="FeS_CyaY"/>
    <property type="match status" value="1"/>
</dbReference>
<keyword evidence="6" id="KW-1185">Reference proteome</keyword>
<dbReference type="STRING" id="349064.SAMN05660429_01210"/>
<dbReference type="InterPro" id="IPR036524">
    <property type="entry name" value="Frataxin/CyaY_sf"/>
</dbReference>
<name>A0A1I0CJK9_THASX</name>
<protein>
    <recommendedName>
        <fullName evidence="4">Iron-sulfur cluster assembly protein CyaY</fullName>
    </recommendedName>
</protein>
<proteinExistence type="inferred from homology"/>
<dbReference type="HAMAP" id="MF_00142">
    <property type="entry name" value="CyaY"/>
    <property type="match status" value="1"/>
</dbReference>
<dbReference type="OrthoDB" id="285675at2"/>
<evidence type="ECO:0000256" key="2">
    <source>
        <dbReference type="ARBA" id="ARBA00022723"/>
    </source>
</evidence>
<dbReference type="PROSITE" id="PS01344">
    <property type="entry name" value="FRATAXIN_1"/>
    <property type="match status" value="1"/>
</dbReference>
<dbReference type="SUPFAM" id="SSF55387">
    <property type="entry name" value="Frataxin/Nqo15-like"/>
    <property type="match status" value="1"/>
</dbReference>
<evidence type="ECO:0000313" key="6">
    <source>
        <dbReference type="Proteomes" id="UP000199308"/>
    </source>
</evidence>
<evidence type="ECO:0000313" key="5">
    <source>
        <dbReference type="EMBL" id="SET19355.1"/>
    </source>
</evidence>
<sequence length="110" mass="12430">MNDSQYNLMADELLLAIEEAVEEAFEEQDEELDYESVGGKLSLTFVDGSKIIINKQAPLHEIWVATKFNGHHFAFTDDIWLDKRGGGEFWQFISAAIEKQSGIHVDLRGA</sequence>